<keyword evidence="1" id="KW-0472">Membrane</keyword>
<sequence length="241" mass="28630">MGNNYITLIKDNLNAANLSIFFFVIACLLTVFYFIRKAANEHIAKIVSTKKAKELLISQLTESLETIHRLNDKLVNQKEVLDSYEEDTLKEALATVRNVRSKYGIFSYLNNPELVKEIIFYYDGKLKLLEEMLELEEGSYNFQIEYHQKLLQFNRDLEHYKSDGNNTEEVIEYKRNILNELDKIRTQVSASLTNLKSKREEYYTELKNSQNMVIKLMNYLRNYKHRELDSKKFYPRYLAFV</sequence>
<reference evidence="2 3" key="1">
    <citation type="journal article" date="2020" name="Biotechnol. Biofuels">
        <title>New insights from the biogas microbiome by comprehensive genome-resolved metagenomics of nearly 1600 species originating from multiple anaerobic digesters.</title>
        <authorList>
            <person name="Campanaro S."/>
            <person name="Treu L."/>
            <person name="Rodriguez-R L.M."/>
            <person name="Kovalovszki A."/>
            <person name="Ziels R.M."/>
            <person name="Maus I."/>
            <person name="Zhu X."/>
            <person name="Kougias P.G."/>
            <person name="Basile A."/>
            <person name="Luo G."/>
            <person name="Schluter A."/>
            <person name="Konstantinidis K.T."/>
            <person name="Angelidaki I."/>
        </authorList>
    </citation>
    <scope>NUCLEOTIDE SEQUENCE [LARGE SCALE GENOMIC DNA]</scope>
    <source>
        <strain evidence="2">AS27yjCOA_165</strain>
    </source>
</reference>
<dbReference type="AlphaFoldDB" id="A0A7X9HGU4"/>
<dbReference type="Proteomes" id="UP000526033">
    <property type="component" value="Unassembled WGS sequence"/>
</dbReference>
<gene>
    <name evidence="2" type="ORF">GYA27_03635</name>
</gene>
<organism evidence="2 3">
    <name type="scientific">candidate division WWE3 bacterium</name>
    <dbReference type="NCBI Taxonomy" id="2053526"/>
    <lineage>
        <taxon>Bacteria</taxon>
        <taxon>Katanobacteria</taxon>
    </lineage>
</organism>
<protein>
    <submittedName>
        <fullName evidence="2">Uncharacterized protein</fullName>
    </submittedName>
</protein>
<keyword evidence="1" id="KW-0812">Transmembrane</keyword>
<feature type="transmembrane region" description="Helical" evidence="1">
    <location>
        <begin position="15"/>
        <end position="35"/>
    </location>
</feature>
<keyword evidence="1" id="KW-1133">Transmembrane helix</keyword>
<evidence type="ECO:0000256" key="1">
    <source>
        <dbReference type="SAM" id="Phobius"/>
    </source>
</evidence>
<evidence type="ECO:0000313" key="2">
    <source>
        <dbReference type="EMBL" id="NMB70264.1"/>
    </source>
</evidence>
<evidence type="ECO:0000313" key="3">
    <source>
        <dbReference type="Proteomes" id="UP000526033"/>
    </source>
</evidence>
<name>A0A7X9HGU4_UNCKA</name>
<comment type="caution">
    <text evidence="2">The sequence shown here is derived from an EMBL/GenBank/DDBJ whole genome shotgun (WGS) entry which is preliminary data.</text>
</comment>
<accession>A0A7X9HGU4</accession>
<proteinExistence type="predicted"/>
<dbReference type="EMBL" id="JAAZNL010000046">
    <property type="protein sequence ID" value="NMB70264.1"/>
    <property type="molecule type" value="Genomic_DNA"/>
</dbReference>